<accession>A0ABD3GJH1</accession>
<dbReference type="AlphaFoldDB" id="A0ABD3GJH1"/>
<dbReference type="EMBL" id="JBJQOH010000007">
    <property type="protein sequence ID" value="KAL3677859.1"/>
    <property type="molecule type" value="Genomic_DNA"/>
</dbReference>
<name>A0ABD3GJH1_9MARC</name>
<proteinExistence type="predicted"/>
<sequence>MLSFSIALTRFRLADLHKFERLFAVYLWGSIADGKAKTVLAAWVYVAKPLTLGGLGIWNLRVFQKALVIKLILNSIEDRELLWSDLLWNSLVRSDRGSRLRFLFLEDVLPNFQMAKFVLSTSVEIQNFWRWKPQHRLLPCLEPLRFLMQLLCKAGSITVDRLSELLTLLEDFLDTPAYVLHADSCLDRIPELADWGFPADFWNFQQDEWLLHSPISASAEGFPLTVKGVHTLLSEVEAMDTLSKINIRWLMDLTVGVCEVGTFHKPLIETVEMLLSQFRRSDRSKRELAKRALVAAMQGRAWIPEKYMLQITAILQG</sequence>
<gene>
    <name evidence="1" type="ORF">R1sor_020815</name>
</gene>
<reference evidence="1 2" key="1">
    <citation type="submission" date="2024-09" db="EMBL/GenBank/DDBJ databases">
        <title>Chromosome-scale assembly of Riccia sorocarpa.</title>
        <authorList>
            <person name="Paukszto L."/>
        </authorList>
    </citation>
    <scope>NUCLEOTIDE SEQUENCE [LARGE SCALE GENOMIC DNA]</scope>
    <source>
        <strain evidence="1">LP-2024</strain>
        <tissue evidence="1">Aerial parts of the thallus</tissue>
    </source>
</reference>
<comment type="caution">
    <text evidence="1">The sequence shown here is derived from an EMBL/GenBank/DDBJ whole genome shotgun (WGS) entry which is preliminary data.</text>
</comment>
<evidence type="ECO:0000313" key="2">
    <source>
        <dbReference type="Proteomes" id="UP001633002"/>
    </source>
</evidence>
<evidence type="ECO:0000313" key="1">
    <source>
        <dbReference type="EMBL" id="KAL3677859.1"/>
    </source>
</evidence>
<protein>
    <submittedName>
        <fullName evidence="1">Uncharacterized protein</fullName>
    </submittedName>
</protein>
<dbReference type="Proteomes" id="UP001633002">
    <property type="component" value="Unassembled WGS sequence"/>
</dbReference>
<keyword evidence="2" id="KW-1185">Reference proteome</keyword>
<organism evidence="1 2">
    <name type="scientific">Riccia sorocarpa</name>
    <dbReference type="NCBI Taxonomy" id="122646"/>
    <lineage>
        <taxon>Eukaryota</taxon>
        <taxon>Viridiplantae</taxon>
        <taxon>Streptophyta</taxon>
        <taxon>Embryophyta</taxon>
        <taxon>Marchantiophyta</taxon>
        <taxon>Marchantiopsida</taxon>
        <taxon>Marchantiidae</taxon>
        <taxon>Marchantiales</taxon>
        <taxon>Ricciaceae</taxon>
        <taxon>Riccia</taxon>
    </lineage>
</organism>